<dbReference type="InterPro" id="IPR012074">
    <property type="entry name" value="GAF_ANTAR"/>
</dbReference>
<keyword evidence="7" id="KW-1185">Reference proteome</keyword>
<dbReference type="InterPro" id="IPR029016">
    <property type="entry name" value="GAF-like_dom_sf"/>
</dbReference>
<evidence type="ECO:0000313" key="6">
    <source>
        <dbReference type="EMBL" id="RDI51030.1"/>
    </source>
</evidence>
<evidence type="ECO:0000256" key="3">
    <source>
        <dbReference type="ARBA" id="ARBA00023015"/>
    </source>
</evidence>
<name>A0A370H4B5_9NOCA</name>
<dbReference type="InterPro" id="IPR011006">
    <property type="entry name" value="CheY-like_superfamily"/>
</dbReference>
<dbReference type="SUPFAM" id="SSF55781">
    <property type="entry name" value="GAF domain-like"/>
    <property type="match status" value="1"/>
</dbReference>
<comment type="caution">
    <text evidence="6">The sequence shown here is derived from an EMBL/GenBank/DDBJ whole genome shotgun (WGS) entry which is preliminary data.</text>
</comment>
<proteinExistence type="predicted"/>
<dbReference type="Gene3D" id="3.30.450.40">
    <property type="match status" value="1"/>
</dbReference>
<evidence type="ECO:0000256" key="2">
    <source>
        <dbReference type="ARBA" id="ARBA00022777"/>
    </source>
</evidence>
<dbReference type="Gene3D" id="1.10.10.10">
    <property type="entry name" value="Winged helix-like DNA-binding domain superfamily/Winged helix DNA-binding domain"/>
    <property type="match status" value="1"/>
</dbReference>
<gene>
    <name evidence="6" type="ORF">DFR68_105507</name>
</gene>
<dbReference type="GO" id="GO:0003723">
    <property type="term" value="F:RNA binding"/>
    <property type="evidence" value="ECO:0007669"/>
    <property type="project" value="InterPro"/>
</dbReference>
<dbReference type="PROSITE" id="PS50921">
    <property type="entry name" value="ANTAR"/>
    <property type="match status" value="1"/>
</dbReference>
<evidence type="ECO:0000313" key="7">
    <source>
        <dbReference type="Proteomes" id="UP000255355"/>
    </source>
</evidence>
<feature type="domain" description="ANTAR" evidence="5">
    <location>
        <begin position="166"/>
        <end position="227"/>
    </location>
</feature>
<dbReference type="AlphaFoldDB" id="A0A370H4B5"/>
<dbReference type="InterPro" id="IPR036388">
    <property type="entry name" value="WH-like_DNA-bd_sf"/>
</dbReference>
<dbReference type="SMART" id="SM01012">
    <property type="entry name" value="ANTAR"/>
    <property type="match status" value="1"/>
</dbReference>
<keyword evidence="4" id="KW-0804">Transcription</keyword>
<dbReference type="Pfam" id="PF13185">
    <property type="entry name" value="GAF_2"/>
    <property type="match status" value="1"/>
</dbReference>
<dbReference type="GO" id="GO:0016301">
    <property type="term" value="F:kinase activity"/>
    <property type="evidence" value="ECO:0007669"/>
    <property type="project" value="UniProtKB-KW"/>
</dbReference>
<dbReference type="InterPro" id="IPR005561">
    <property type="entry name" value="ANTAR"/>
</dbReference>
<evidence type="ECO:0000259" key="5">
    <source>
        <dbReference type="PROSITE" id="PS50921"/>
    </source>
</evidence>
<keyword evidence="3" id="KW-0805">Transcription regulation</keyword>
<dbReference type="EMBL" id="QQAZ01000005">
    <property type="protein sequence ID" value="RDI51030.1"/>
    <property type="molecule type" value="Genomic_DNA"/>
</dbReference>
<dbReference type="RefSeq" id="WP_068023290.1">
    <property type="nucleotide sequence ID" value="NZ_QQAZ01000005.1"/>
</dbReference>
<keyword evidence="1" id="KW-0808">Transferase</keyword>
<dbReference type="STRING" id="1210089.GCA_001613165_04667"/>
<dbReference type="Pfam" id="PF03861">
    <property type="entry name" value="ANTAR"/>
    <property type="match status" value="1"/>
</dbReference>
<dbReference type="PIRSF" id="PIRSF036625">
    <property type="entry name" value="GAF_ANTAR"/>
    <property type="match status" value="1"/>
</dbReference>
<accession>A0A370H4B5</accession>
<sequence length="233" mass="24965">MSDGESLVSALARLVVVLPDTPDRSGALLELMATATDVLDLAGAAVTLMAGGRCEVAGAIPNGLSEVEVVQQDCDRGPGVEAMRDGDPVAVSDVRRYRSRWPEYTSAAVQHGMSAMVEIPLQLGTARLGALGLYSFTFREWTAEDLSVGTLLAGLAAGHVLTTDRLRRQQRLTDQLQHALASRIVVEQAKGVIAGARRIAPDAAYEVIRTHARRHRVSVHEVARAIVELGLRL</sequence>
<dbReference type="InterPro" id="IPR003018">
    <property type="entry name" value="GAF"/>
</dbReference>
<dbReference type="OrthoDB" id="3683444at2"/>
<keyword evidence="2" id="KW-0418">Kinase</keyword>
<evidence type="ECO:0000256" key="4">
    <source>
        <dbReference type="ARBA" id="ARBA00023163"/>
    </source>
</evidence>
<reference evidence="6 7" key="1">
    <citation type="submission" date="2018-07" db="EMBL/GenBank/DDBJ databases">
        <title>Genomic Encyclopedia of Type Strains, Phase IV (KMG-IV): sequencing the most valuable type-strain genomes for metagenomic binning, comparative biology and taxonomic classification.</title>
        <authorList>
            <person name="Goeker M."/>
        </authorList>
    </citation>
    <scope>NUCLEOTIDE SEQUENCE [LARGE SCALE GENOMIC DNA]</scope>
    <source>
        <strain evidence="6 7">DSM 44952</strain>
    </source>
</reference>
<evidence type="ECO:0000256" key="1">
    <source>
        <dbReference type="ARBA" id="ARBA00022679"/>
    </source>
</evidence>
<dbReference type="SUPFAM" id="SSF52172">
    <property type="entry name" value="CheY-like"/>
    <property type="match status" value="1"/>
</dbReference>
<organism evidence="6 7">
    <name type="scientific">Nocardia mexicana</name>
    <dbReference type="NCBI Taxonomy" id="279262"/>
    <lineage>
        <taxon>Bacteria</taxon>
        <taxon>Bacillati</taxon>
        <taxon>Actinomycetota</taxon>
        <taxon>Actinomycetes</taxon>
        <taxon>Mycobacteriales</taxon>
        <taxon>Nocardiaceae</taxon>
        <taxon>Nocardia</taxon>
    </lineage>
</organism>
<dbReference type="Proteomes" id="UP000255355">
    <property type="component" value="Unassembled WGS sequence"/>
</dbReference>
<protein>
    <submittedName>
        <fullName evidence="6">GAF domain-containing protein</fullName>
    </submittedName>
</protein>